<dbReference type="Proteomes" id="UP000053372">
    <property type="component" value="Unassembled WGS sequence"/>
</dbReference>
<proteinExistence type="predicted"/>
<accession>A0A0V7ZCY6</accession>
<comment type="subcellular location">
    <subcellularLocation>
        <location evidence="1">Cell membrane</location>
        <topology evidence="1">Multi-pass membrane protein</topology>
    </subcellularLocation>
</comment>
<keyword evidence="4 10" id="KW-0808">Transferase</keyword>
<evidence type="ECO:0000256" key="6">
    <source>
        <dbReference type="ARBA" id="ARBA00022989"/>
    </source>
</evidence>
<dbReference type="OrthoDB" id="437910at2"/>
<organism evidence="10 11">
    <name type="scientific">Mastigocoleus testarum BC008</name>
    <dbReference type="NCBI Taxonomy" id="371196"/>
    <lineage>
        <taxon>Bacteria</taxon>
        <taxon>Bacillati</taxon>
        <taxon>Cyanobacteriota</taxon>
        <taxon>Cyanophyceae</taxon>
        <taxon>Nostocales</taxon>
        <taxon>Hapalosiphonaceae</taxon>
        <taxon>Mastigocoleus</taxon>
    </lineage>
</organism>
<keyword evidence="2" id="KW-1003">Cell membrane</keyword>
<dbReference type="PANTHER" id="PTHR33908:SF11">
    <property type="entry name" value="MEMBRANE PROTEIN"/>
    <property type="match status" value="1"/>
</dbReference>
<feature type="compositionally biased region" description="Polar residues" evidence="8">
    <location>
        <begin position="718"/>
        <end position="730"/>
    </location>
</feature>
<keyword evidence="7 9" id="KW-0472">Membrane</keyword>
<keyword evidence="5 9" id="KW-0812">Transmembrane</keyword>
<evidence type="ECO:0000256" key="8">
    <source>
        <dbReference type="SAM" id="MobiDB-lite"/>
    </source>
</evidence>
<evidence type="ECO:0000256" key="7">
    <source>
        <dbReference type="ARBA" id="ARBA00023136"/>
    </source>
</evidence>
<reference evidence="10 11" key="1">
    <citation type="journal article" date="2015" name="Genome Announc.">
        <title>Draft Genome of the Euendolithic (true boring) Cyanobacterium Mastigocoleus testarum strain BC008.</title>
        <authorList>
            <person name="Guida B.S."/>
            <person name="Garcia-Pichel F."/>
        </authorList>
    </citation>
    <scope>NUCLEOTIDE SEQUENCE [LARGE SCALE GENOMIC DNA]</scope>
    <source>
        <strain evidence="10 11">BC008</strain>
    </source>
</reference>
<dbReference type="EMBL" id="LMTZ01000157">
    <property type="protein sequence ID" value="KST62378.1"/>
    <property type="molecule type" value="Genomic_DNA"/>
</dbReference>
<evidence type="ECO:0000256" key="1">
    <source>
        <dbReference type="ARBA" id="ARBA00004651"/>
    </source>
</evidence>
<evidence type="ECO:0000313" key="10">
    <source>
        <dbReference type="EMBL" id="KST62378.1"/>
    </source>
</evidence>
<feature type="transmembrane region" description="Helical" evidence="9">
    <location>
        <begin position="249"/>
        <end position="268"/>
    </location>
</feature>
<feature type="transmembrane region" description="Helical" evidence="9">
    <location>
        <begin position="70"/>
        <end position="92"/>
    </location>
</feature>
<feature type="transmembrane region" description="Helical" evidence="9">
    <location>
        <begin position="298"/>
        <end position="316"/>
    </location>
</feature>
<feature type="transmembrane region" description="Helical" evidence="9">
    <location>
        <begin position="421"/>
        <end position="439"/>
    </location>
</feature>
<dbReference type="GO" id="GO:0009103">
    <property type="term" value="P:lipopolysaccharide biosynthetic process"/>
    <property type="evidence" value="ECO:0007669"/>
    <property type="project" value="UniProtKB-ARBA"/>
</dbReference>
<keyword evidence="6 9" id="KW-1133">Transmembrane helix</keyword>
<comment type="caution">
    <text evidence="10">The sequence shown here is derived from an EMBL/GenBank/DDBJ whole genome shotgun (WGS) entry which is preliminary data.</text>
</comment>
<dbReference type="RefSeq" id="WP_027841474.1">
    <property type="nucleotide sequence ID" value="NZ_LMTZ01000157.1"/>
</dbReference>
<protein>
    <submittedName>
        <fullName evidence="10">Glycosyl transferase</fullName>
    </submittedName>
</protein>
<keyword evidence="3" id="KW-0328">Glycosyltransferase</keyword>
<evidence type="ECO:0000256" key="3">
    <source>
        <dbReference type="ARBA" id="ARBA00022676"/>
    </source>
</evidence>
<name>A0A0V7ZCY6_9CYAN</name>
<gene>
    <name evidence="10" type="ORF">BC008_09415</name>
</gene>
<evidence type="ECO:0000313" key="11">
    <source>
        <dbReference type="Proteomes" id="UP000053372"/>
    </source>
</evidence>
<sequence length="974" mass="109424">MSFKYKRKKTTSLLILGLIWLAGFFCDRIWFSLDRSIPAWDQADYLTGSLNYWQALQDPQWLNGEWWQSFWLLSSKIPPLTYVATAIVQNIFGTGFDQATLINLFFNAILLGSVYGLGTILFAESVGLWAAVLCQIMPALYRYRLEFLLDFPLTAVVSLCFFCLTAWHLATDNHLGFGNDSGSSNSQSDNSRSDNLQSYNLQSYKSQPETLKSKNPKSKNSKSGNSKSKNLKSKNTKHPTSKPRTPKSIIHSSLFWLVSFGLSFGLALMVKQTTLIFMFTPLFCLGVGSLIRHRWGKLLQLIISLGLSALVFAPWYRTNWLLILTSGKRATVDSAIAEGDAPLNTLGAWIFYLQQLPYQVSLPLLLIPTVVLLLYWTIVVKIKNKNLKLTKLSSDNSEPKNLDIEDLNSNRFNPQLHLPEFKWLGIFLLGAYFFSSLNPNKDDRYVLPYLPVLSILLAYGLTRIRSVWGKPIRWGTLGLATILMLFNLFPIGGIPGNFLTQNLSAKVQHYPYTGKEFPHPEVIEQIVQTEPYLRSTLGVLPSTSVVNQHSLNYYGALKNFQVYGRQVGTRESFVEQDARSLSWFLTKTGNQGSVPKAQTAIVQIVETGGDFELNKTWELPDNSTIKLFYQKTPSVEVGVVDDAPPSSQVTLTQVKVPASTPPGLPVPITYEWRGSWSALKNGLVLLNWENITSNLTPKNSTPEDLNSKDSTSKDSTSINKNATNKNPLNQSTLWLHDRGIGMGRLKSNDVGRSQSKLFQVTERLAMLPPKNTVPGNYTLKANYLNRISGETYEIPVPKVTLEINPEAIATPAPELDLLTQLRELGATMPEGVEALEKVFDEVGRINQYDPIQDYLLQARQILTYRLENTTQTKTSQYRDWAYTLALTNVLQRRVDDAIASLEKVIQLDPENPYAYAYLAFVQLYDWRGAAAEKSLEPALVKNPEIMEIKALSGVAALMQGNVIKAWQILSKLYL</sequence>
<dbReference type="PANTHER" id="PTHR33908">
    <property type="entry name" value="MANNOSYLTRANSFERASE YKCB-RELATED"/>
    <property type="match status" value="1"/>
</dbReference>
<feature type="transmembrane region" description="Helical" evidence="9">
    <location>
        <begin position="274"/>
        <end position="291"/>
    </location>
</feature>
<feature type="region of interest" description="Disordered" evidence="8">
    <location>
        <begin position="695"/>
        <end position="730"/>
    </location>
</feature>
<dbReference type="InterPro" id="IPR050297">
    <property type="entry name" value="LipidA_mod_glycosyltrf_83"/>
</dbReference>
<feature type="transmembrane region" description="Helical" evidence="9">
    <location>
        <begin position="474"/>
        <end position="494"/>
    </location>
</feature>
<feature type="compositionally biased region" description="Polar residues" evidence="8">
    <location>
        <begin position="695"/>
        <end position="704"/>
    </location>
</feature>
<dbReference type="InterPro" id="IPR011990">
    <property type="entry name" value="TPR-like_helical_dom_sf"/>
</dbReference>
<evidence type="ECO:0000256" key="9">
    <source>
        <dbReference type="SAM" id="Phobius"/>
    </source>
</evidence>
<dbReference type="GO" id="GO:0016763">
    <property type="term" value="F:pentosyltransferase activity"/>
    <property type="evidence" value="ECO:0007669"/>
    <property type="project" value="TreeGrafter"/>
</dbReference>
<evidence type="ECO:0000256" key="2">
    <source>
        <dbReference type="ARBA" id="ARBA00022475"/>
    </source>
</evidence>
<dbReference type="AlphaFoldDB" id="A0A0V7ZCY6"/>
<evidence type="ECO:0000256" key="5">
    <source>
        <dbReference type="ARBA" id="ARBA00022692"/>
    </source>
</evidence>
<evidence type="ECO:0000256" key="4">
    <source>
        <dbReference type="ARBA" id="ARBA00022679"/>
    </source>
</evidence>
<feature type="region of interest" description="Disordered" evidence="8">
    <location>
        <begin position="206"/>
        <end position="246"/>
    </location>
</feature>
<feature type="transmembrane region" description="Helical" evidence="9">
    <location>
        <begin position="151"/>
        <end position="170"/>
    </location>
</feature>
<dbReference type="SUPFAM" id="SSF48452">
    <property type="entry name" value="TPR-like"/>
    <property type="match status" value="1"/>
</dbReference>
<dbReference type="GO" id="GO:0005886">
    <property type="term" value="C:plasma membrane"/>
    <property type="evidence" value="ECO:0007669"/>
    <property type="project" value="UniProtKB-SubCell"/>
</dbReference>
<feature type="transmembrane region" description="Helical" evidence="9">
    <location>
        <begin position="445"/>
        <end position="462"/>
    </location>
</feature>
<feature type="compositionally biased region" description="Basic residues" evidence="8">
    <location>
        <begin position="229"/>
        <end position="245"/>
    </location>
</feature>
<keyword evidence="11" id="KW-1185">Reference proteome</keyword>
<feature type="transmembrane region" description="Helical" evidence="9">
    <location>
        <begin position="362"/>
        <end position="382"/>
    </location>
</feature>
<dbReference type="Gene3D" id="1.25.40.10">
    <property type="entry name" value="Tetratricopeptide repeat domain"/>
    <property type="match status" value="1"/>
</dbReference>
<feature type="transmembrane region" description="Helical" evidence="9">
    <location>
        <begin position="104"/>
        <end position="131"/>
    </location>
</feature>